<proteinExistence type="predicted"/>
<dbReference type="Proteomes" id="UP001600165">
    <property type="component" value="Unassembled WGS sequence"/>
</dbReference>
<feature type="transmembrane region" description="Helical" evidence="1">
    <location>
        <begin position="169"/>
        <end position="195"/>
    </location>
</feature>
<evidence type="ECO:0000256" key="1">
    <source>
        <dbReference type="SAM" id="Phobius"/>
    </source>
</evidence>
<protein>
    <recommendedName>
        <fullName evidence="4">PH domain-containing protein</fullName>
    </recommendedName>
</protein>
<keyword evidence="1" id="KW-0812">Transmembrane</keyword>
<evidence type="ECO:0000313" key="2">
    <source>
        <dbReference type="EMBL" id="MFE4106245.1"/>
    </source>
</evidence>
<accession>A0ABW6IEZ7</accession>
<keyword evidence="1" id="KW-0472">Membrane</keyword>
<comment type="caution">
    <text evidence="2">The sequence shown here is derived from an EMBL/GenBank/DDBJ whole genome shotgun (WGS) entry which is preliminary data.</text>
</comment>
<sequence length="196" mass="21627">MSFPPADRLSDPALTPIPPGGDRFPLSPLVRLTLLTFYLALTLPLPFLAQVTAASMPISLLVTGLGLGGLILYGVLSEQVITTETGIQVTYPAWVRFFWRKGWQLDWDQIKALKPRSTGQGGIVYYFVSQADTAYLLPMRVAGFARLVRQVAAKTQIDTRDVRPLSQPWMYLILLSLTLLLLLVDGWTIATAIALP</sequence>
<gene>
    <name evidence="2" type="ORF">ACFVKH_08155</name>
</gene>
<keyword evidence="1" id="KW-1133">Transmembrane helix</keyword>
<feature type="transmembrane region" description="Helical" evidence="1">
    <location>
        <begin position="29"/>
        <end position="49"/>
    </location>
</feature>
<organism evidence="2 3">
    <name type="scientific">Almyronema epifaneia S1</name>
    <dbReference type="NCBI Taxonomy" id="2991925"/>
    <lineage>
        <taxon>Bacteria</taxon>
        <taxon>Bacillati</taxon>
        <taxon>Cyanobacteriota</taxon>
        <taxon>Cyanophyceae</taxon>
        <taxon>Nodosilineales</taxon>
        <taxon>Nodosilineaceae</taxon>
        <taxon>Almyronema</taxon>
        <taxon>Almyronema epifaneia</taxon>
    </lineage>
</organism>
<reference evidence="2 3" key="1">
    <citation type="submission" date="2024-10" db="EMBL/GenBank/DDBJ databases">
        <authorList>
            <person name="Ratan Roy A."/>
            <person name="Morales Sandoval P.H."/>
            <person name="De Los Santos Villalobos S."/>
            <person name="Chakraborty S."/>
            <person name="Mukherjee J."/>
        </authorList>
    </citation>
    <scope>NUCLEOTIDE SEQUENCE [LARGE SCALE GENOMIC DNA]</scope>
    <source>
        <strain evidence="2 3">S1</strain>
    </source>
</reference>
<keyword evidence="3" id="KW-1185">Reference proteome</keyword>
<evidence type="ECO:0008006" key="4">
    <source>
        <dbReference type="Google" id="ProtNLM"/>
    </source>
</evidence>
<evidence type="ECO:0000313" key="3">
    <source>
        <dbReference type="Proteomes" id="UP001600165"/>
    </source>
</evidence>
<name>A0ABW6IEZ7_9CYAN</name>
<feature type="transmembrane region" description="Helical" evidence="1">
    <location>
        <begin position="56"/>
        <end position="76"/>
    </location>
</feature>
<dbReference type="RefSeq" id="WP_377963817.1">
    <property type="nucleotide sequence ID" value="NZ_JBHZOL010000058.1"/>
</dbReference>
<dbReference type="EMBL" id="JBHZOL010000058">
    <property type="protein sequence ID" value="MFE4106245.1"/>
    <property type="molecule type" value="Genomic_DNA"/>
</dbReference>